<keyword evidence="1" id="KW-0812">Transmembrane</keyword>
<reference evidence="3" key="1">
    <citation type="journal article" date="2023" name="Commun. Biol.">
        <title>Genome analysis of Parmales, the sister group of diatoms, reveals the evolutionary specialization of diatoms from phago-mixotrophs to photoautotrophs.</title>
        <authorList>
            <person name="Ban H."/>
            <person name="Sato S."/>
            <person name="Yoshikawa S."/>
            <person name="Yamada K."/>
            <person name="Nakamura Y."/>
            <person name="Ichinomiya M."/>
            <person name="Sato N."/>
            <person name="Blanc-Mathieu R."/>
            <person name="Endo H."/>
            <person name="Kuwata A."/>
            <person name="Ogata H."/>
        </authorList>
    </citation>
    <scope>NUCLEOTIDE SEQUENCE [LARGE SCALE GENOMIC DNA]</scope>
</reference>
<proteinExistence type="predicted"/>
<accession>A0A9W6ZM30</accession>
<gene>
    <name evidence="2" type="ORF">TL16_g02291</name>
</gene>
<feature type="transmembrane region" description="Helical" evidence="1">
    <location>
        <begin position="82"/>
        <end position="103"/>
    </location>
</feature>
<organism evidence="2 3">
    <name type="scientific">Triparma laevis f. inornata</name>
    <dbReference type="NCBI Taxonomy" id="1714386"/>
    <lineage>
        <taxon>Eukaryota</taxon>
        <taxon>Sar</taxon>
        <taxon>Stramenopiles</taxon>
        <taxon>Ochrophyta</taxon>
        <taxon>Bolidophyceae</taxon>
        <taxon>Parmales</taxon>
        <taxon>Triparmaceae</taxon>
        <taxon>Triparma</taxon>
    </lineage>
</organism>
<name>A0A9W6ZM30_9STRA</name>
<feature type="transmembrane region" description="Helical" evidence="1">
    <location>
        <begin position="260"/>
        <end position="278"/>
    </location>
</feature>
<dbReference type="Proteomes" id="UP001162640">
    <property type="component" value="Unassembled WGS sequence"/>
</dbReference>
<evidence type="ECO:0000313" key="2">
    <source>
        <dbReference type="EMBL" id="GMH57104.1"/>
    </source>
</evidence>
<feature type="transmembrane region" description="Helical" evidence="1">
    <location>
        <begin position="194"/>
        <end position="215"/>
    </location>
</feature>
<feature type="transmembrane region" description="Helical" evidence="1">
    <location>
        <begin position="40"/>
        <end position="62"/>
    </location>
</feature>
<feature type="transmembrane region" description="Helical" evidence="1">
    <location>
        <begin position="115"/>
        <end position="136"/>
    </location>
</feature>
<feature type="transmembrane region" description="Helical" evidence="1">
    <location>
        <begin position="169"/>
        <end position="188"/>
    </location>
</feature>
<evidence type="ECO:0000313" key="3">
    <source>
        <dbReference type="Proteomes" id="UP001162640"/>
    </source>
</evidence>
<sequence>MCSNPAHLMLNSSLVTVAGFTGKSDWVISDDCSIDILAVRVLWCFLVLLCCVNVKWVCALWVSLYKSAAGDLKKMYTKNVPILCTLILFWLVSLIIPGLLKIIDPVKNQIEPISLPGIFLIFGLGGPCFYWATIIVTNMQLKLALKGMGSKDETAKNLEIVADKMTMKGYLDTFFILLGVALGLIGGVGEDKTLSLVGYMIFNGWRSFTMIVALLQTKAMEAAVNKAFDGVEPKEGVEPDAQTKKILDLKNTMADMSKQAGKAAILNGSGMAIFAFYIPWAKYWTYWTPAQMILANGLVLKSSEMFKPDKKTGKAKVTPSAAVKSTVVTSSE</sequence>
<evidence type="ECO:0000256" key="1">
    <source>
        <dbReference type="SAM" id="Phobius"/>
    </source>
</evidence>
<protein>
    <submittedName>
        <fullName evidence="2">Uncharacterized protein</fullName>
    </submittedName>
</protein>
<dbReference type="EMBL" id="BLQM01000055">
    <property type="protein sequence ID" value="GMH57104.1"/>
    <property type="molecule type" value="Genomic_DNA"/>
</dbReference>
<dbReference type="AlphaFoldDB" id="A0A9W6ZM30"/>
<keyword evidence="1" id="KW-0472">Membrane</keyword>
<keyword evidence="1" id="KW-1133">Transmembrane helix</keyword>
<comment type="caution">
    <text evidence="2">The sequence shown here is derived from an EMBL/GenBank/DDBJ whole genome shotgun (WGS) entry which is preliminary data.</text>
</comment>